<proteinExistence type="predicted"/>
<comment type="caution">
    <text evidence="1">The sequence shown here is derived from an EMBL/GenBank/DDBJ whole genome shotgun (WGS) entry which is preliminary data.</text>
</comment>
<reference evidence="1" key="2">
    <citation type="submission" date="2021-04" db="EMBL/GenBank/DDBJ databases">
        <authorList>
            <person name="Podell S."/>
        </authorList>
    </citation>
    <scope>NUCLEOTIDE SEQUENCE</scope>
    <source>
        <strain evidence="1">Hildebrandi</strain>
    </source>
</reference>
<gene>
    <name evidence="1" type="ORF">IV203_019357</name>
</gene>
<evidence type="ECO:0000313" key="2">
    <source>
        <dbReference type="Proteomes" id="UP000693970"/>
    </source>
</evidence>
<reference evidence="1" key="1">
    <citation type="journal article" date="2021" name="Sci. Rep.">
        <title>Diploid genomic architecture of Nitzschia inconspicua, an elite biomass production diatom.</title>
        <authorList>
            <person name="Oliver A."/>
            <person name="Podell S."/>
            <person name="Pinowska A."/>
            <person name="Traller J.C."/>
            <person name="Smith S.R."/>
            <person name="McClure R."/>
            <person name="Beliaev A."/>
            <person name="Bohutskyi P."/>
            <person name="Hill E.A."/>
            <person name="Rabines A."/>
            <person name="Zheng H."/>
            <person name="Allen L.Z."/>
            <person name="Kuo A."/>
            <person name="Grigoriev I.V."/>
            <person name="Allen A.E."/>
            <person name="Hazlebeck D."/>
            <person name="Allen E.E."/>
        </authorList>
    </citation>
    <scope>NUCLEOTIDE SEQUENCE</scope>
    <source>
        <strain evidence="1">Hildebrandi</strain>
    </source>
</reference>
<organism evidence="1 2">
    <name type="scientific">Nitzschia inconspicua</name>
    <dbReference type="NCBI Taxonomy" id="303405"/>
    <lineage>
        <taxon>Eukaryota</taxon>
        <taxon>Sar</taxon>
        <taxon>Stramenopiles</taxon>
        <taxon>Ochrophyta</taxon>
        <taxon>Bacillariophyta</taxon>
        <taxon>Bacillariophyceae</taxon>
        <taxon>Bacillariophycidae</taxon>
        <taxon>Bacillariales</taxon>
        <taxon>Bacillariaceae</taxon>
        <taxon>Nitzschia</taxon>
    </lineage>
</organism>
<dbReference type="AlphaFoldDB" id="A0A9K3LZ09"/>
<sequence length="107" mass="12441">MYDHIIIRNESAELGICVGCWTTDARYFSKEDSNSSKAFFRNGDKTGDKVETKWRHFVSCLKTICLCLKTFCLCLETFCLCLKFCLQLETKENSPKRLSYKSPNKNF</sequence>
<accession>A0A9K3LZ09</accession>
<evidence type="ECO:0000313" key="1">
    <source>
        <dbReference type="EMBL" id="KAG7370787.1"/>
    </source>
</evidence>
<name>A0A9K3LZ09_9STRA</name>
<keyword evidence="2" id="KW-1185">Reference proteome</keyword>
<dbReference type="Proteomes" id="UP000693970">
    <property type="component" value="Unassembled WGS sequence"/>
</dbReference>
<protein>
    <submittedName>
        <fullName evidence="1">Uncharacterized protein</fullName>
    </submittedName>
</protein>
<dbReference type="EMBL" id="JAGRRH010000004">
    <property type="protein sequence ID" value="KAG7370787.1"/>
    <property type="molecule type" value="Genomic_DNA"/>
</dbReference>